<keyword evidence="4" id="KW-1185">Reference proteome</keyword>
<feature type="region of interest" description="Disordered" evidence="1">
    <location>
        <begin position="76"/>
        <end position="105"/>
    </location>
</feature>
<evidence type="ECO:0000256" key="1">
    <source>
        <dbReference type="SAM" id="MobiDB-lite"/>
    </source>
</evidence>
<dbReference type="Proteomes" id="UP000276133">
    <property type="component" value="Unassembled WGS sequence"/>
</dbReference>
<evidence type="ECO:0000256" key="2">
    <source>
        <dbReference type="SAM" id="Phobius"/>
    </source>
</evidence>
<dbReference type="OrthoDB" id="10462979at2759"/>
<feature type="compositionally biased region" description="Polar residues" evidence="1">
    <location>
        <begin position="95"/>
        <end position="105"/>
    </location>
</feature>
<comment type="caution">
    <text evidence="3">The sequence shown here is derived from an EMBL/GenBank/DDBJ whole genome shotgun (WGS) entry which is preliminary data.</text>
</comment>
<accession>A0A3M7PRG0</accession>
<dbReference type="EMBL" id="REGN01009359">
    <property type="protein sequence ID" value="RNA01361.1"/>
    <property type="molecule type" value="Genomic_DNA"/>
</dbReference>
<feature type="transmembrane region" description="Helical" evidence="2">
    <location>
        <begin position="21"/>
        <end position="39"/>
    </location>
</feature>
<evidence type="ECO:0000313" key="3">
    <source>
        <dbReference type="EMBL" id="RNA01361.1"/>
    </source>
</evidence>
<protein>
    <submittedName>
        <fullName evidence="3">Uncharacterized protein</fullName>
    </submittedName>
</protein>
<keyword evidence="2" id="KW-1133">Transmembrane helix</keyword>
<dbReference type="AlphaFoldDB" id="A0A3M7PRG0"/>
<organism evidence="3 4">
    <name type="scientific">Brachionus plicatilis</name>
    <name type="common">Marine rotifer</name>
    <name type="synonym">Brachionus muelleri</name>
    <dbReference type="NCBI Taxonomy" id="10195"/>
    <lineage>
        <taxon>Eukaryota</taxon>
        <taxon>Metazoa</taxon>
        <taxon>Spiralia</taxon>
        <taxon>Gnathifera</taxon>
        <taxon>Rotifera</taxon>
        <taxon>Eurotatoria</taxon>
        <taxon>Monogononta</taxon>
        <taxon>Pseudotrocha</taxon>
        <taxon>Ploima</taxon>
        <taxon>Brachionidae</taxon>
        <taxon>Brachionus</taxon>
    </lineage>
</organism>
<gene>
    <name evidence="3" type="ORF">BpHYR1_010585</name>
</gene>
<sequence length="199" mass="22837">MRYKSGFCHNLIRFLNKNIQTTAIGLATVNISLGVFYAVFAWYWILVWFTYFGANFFLYIVLEIWKNNKKQAEINKETSDDESESEKEFSLSKTDSTQQLKPAQNKESIKMQPFRYTNSNPRSFPAKRQGSSIENSTIYSGTQKVRNGHLNYSPKINVSYIGDNEYDHEVNYVIAKKAALKEKIESLTSSPISSIGILN</sequence>
<feature type="transmembrane region" description="Helical" evidence="2">
    <location>
        <begin position="45"/>
        <end position="65"/>
    </location>
</feature>
<keyword evidence="2" id="KW-0472">Membrane</keyword>
<keyword evidence="2" id="KW-0812">Transmembrane</keyword>
<reference evidence="3 4" key="1">
    <citation type="journal article" date="2018" name="Sci. Rep.">
        <title>Genomic signatures of local adaptation to the degree of environmental predictability in rotifers.</title>
        <authorList>
            <person name="Franch-Gras L."/>
            <person name="Hahn C."/>
            <person name="Garcia-Roger E.M."/>
            <person name="Carmona M.J."/>
            <person name="Serra M."/>
            <person name="Gomez A."/>
        </authorList>
    </citation>
    <scope>NUCLEOTIDE SEQUENCE [LARGE SCALE GENOMIC DNA]</scope>
    <source>
        <strain evidence="3">HYR1</strain>
    </source>
</reference>
<name>A0A3M7PRG0_BRAPC</name>
<proteinExistence type="predicted"/>
<evidence type="ECO:0000313" key="4">
    <source>
        <dbReference type="Proteomes" id="UP000276133"/>
    </source>
</evidence>